<dbReference type="PROSITE" id="PS50234">
    <property type="entry name" value="VWFA"/>
    <property type="match status" value="1"/>
</dbReference>
<dbReference type="OrthoDB" id="1656124at2"/>
<evidence type="ECO:0000313" key="4">
    <source>
        <dbReference type="EMBL" id="KAA8501191.1"/>
    </source>
</evidence>
<evidence type="ECO:0000259" key="3">
    <source>
        <dbReference type="PROSITE" id="PS50234"/>
    </source>
</evidence>
<accession>A0A5M9I0X3</accession>
<feature type="region of interest" description="Disordered" evidence="1">
    <location>
        <begin position="1142"/>
        <end position="1183"/>
    </location>
</feature>
<comment type="caution">
    <text evidence="4">The sequence shown here is derived from an EMBL/GenBank/DDBJ whole genome shotgun (WGS) entry which is preliminary data.</text>
</comment>
<dbReference type="EMBL" id="VMSO01000011">
    <property type="protein sequence ID" value="KAA8501191.1"/>
    <property type="molecule type" value="Genomic_DNA"/>
</dbReference>
<protein>
    <submittedName>
        <fullName evidence="4">VWA domain-containing protein</fullName>
    </submittedName>
</protein>
<dbReference type="RefSeq" id="WP_150311017.1">
    <property type="nucleotide sequence ID" value="NZ_VMSO01000011.1"/>
</dbReference>
<keyword evidence="5" id="KW-1185">Reference proteome</keyword>
<dbReference type="Gene3D" id="2.60.120.260">
    <property type="entry name" value="Galactose-binding domain-like"/>
    <property type="match status" value="1"/>
</dbReference>
<evidence type="ECO:0000256" key="2">
    <source>
        <dbReference type="SAM" id="SignalP"/>
    </source>
</evidence>
<name>A0A5M9I0X3_9FIRM</name>
<dbReference type="SUPFAM" id="SSF53300">
    <property type="entry name" value="vWA-like"/>
    <property type="match status" value="1"/>
</dbReference>
<dbReference type="InterPro" id="IPR002035">
    <property type="entry name" value="VWF_A"/>
</dbReference>
<reference evidence="4" key="1">
    <citation type="submission" date="2019-07" db="EMBL/GenBank/DDBJ databases">
        <authorList>
            <person name="Wongkuna S."/>
            <person name="Scaria J."/>
        </authorList>
    </citation>
    <scope>NUCLEOTIDE SEQUENCE [LARGE SCALE GENOMIC DNA]</scope>
    <source>
        <strain evidence="4">SW178</strain>
    </source>
</reference>
<feature type="compositionally biased region" description="Acidic residues" evidence="1">
    <location>
        <begin position="1144"/>
        <end position="1165"/>
    </location>
</feature>
<dbReference type="InterPro" id="IPR036465">
    <property type="entry name" value="vWFA_dom_sf"/>
</dbReference>
<dbReference type="Gene3D" id="3.40.50.410">
    <property type="entry name" value="von Willebrand factor, type A domain"/>
    <property type="match status" value="1"/>
</dbReference>
<evidence type="ECO:0000313" key="5">
    <source>
        <dbReference type="Proteomes" id="UP000322025"/>
    </source>
</evidence>
<feature type="domain" description="VWFA" evidence="3">
    <location>
        <begin position="283"/>
        <end position="535"/>
    </location>
</feature>
<proteinExistence type="predicted"/>
<organism evidence="4 5">
    <name type="scientific">Mediterraneibacter catenae</name>
    <dbReference type="NCBI Taxonomy" id="2594882"/>
    <lineage>
        <taxon>Bacteria</taxon>
        <taxon>Bacillati</taxon>
        <taxon>Bacillota</taxon>
        <taxon>Clostridia</taxon>
        <taxon>Lachnospirales</taxon>
        <taxon>Lachnospiraceae</taxon>
        <taxon>Mediterraneibacter</taxon>
    </lineage>
</organism>
<gene>
    <name evidence="4" type="ORF">FNY66_09800</name>
</gene>
<dbReference type="AlphaFoldDB" id="A0A5M9I0X3"/>
<evidence type="ECO:0000256" key="1">
    <source>
        <dbReference type="SAM" id="MobiDB-lite"/>
    </source>
</evidence>
<feature type="signal peptide" evidence="2">
    <location>
        <begin position="1"/>
        <end position="32"/>
    </location>
</feature>
<dbReference type="Proteomes" id="UP000322025">
    <property type="component" value="Unassembled WGS sequence"/>
</dbReference>
<sequence length="1204" mass="130241">MIGKKKKTAIGFLGVAMTAALSLTMLPSTASAVESDPSLDNLVMNKTVQLEDNGTYTINLEAYAKGQVSTETVKRVIPADIVLVLDQSGSMEESQIEGIPSDTYTEVTDSLTNGQVADGDYYYKVGDNYYPVTAERQTIGVETRWRGQDGNYYTEDQLSYSWSRKSDGMVYNTATPFVTSSLKTFTRDHSSFIGIQSFWYVNDIDENETSDSGISAARAREKFSDEYDISSTTVEFHNDGNPGDDTSNDDPYYVAAVYTAVTREEVRTYQYTYSYIDENGQQVIIGTSEGSDSDPCTVSPLYTRDTKDGERLDALKYAADRFIDSIRSSAIANDVDHRVAVVGFGSDEYQGQWNEYYYSNTELFIGANQYNYANGGRESTYNSYGNLAADHYDEAFQSVNTSQGYQNLQASADALAGYGATYPSLGLEMANGIYASNDNSYTTSDGTKEERSRIVVFLTDGEPGDTGYSATEAQNTINQVNITKNTYGATVYTVAVLDESPSDSRVDTFLKNTSSNGSYTLATSTEALDDFFQTVDEDINNTTTTVTLSEDSILVDRLSEYFTVPEDFSIDNNVTVQVARHTGYDAFANPTAAPDGVNAVLSTNADGTIRGVTVRGFNFVSDENLVTTDVSEGGSTIATGNKLVVTITGVLAKDEAATNTYIDTNLEQSGIWDTDEEGTYGMVKAFNMPTTRIAEKSYVLDYAKEAALDVFDTSANRLDSTSDSIFSEVGEAATSLTGTYGNSAVASSKLTYTPSTMNWNGYDTFYALGKDAAYGDSRTDNMWAKVNVIPANNVYYEDDFTTSTSSGTVGIEYTGTWTVDGTSSGNTETPNTEVHGGWQNGSLADDAQYSDGSAHVLQNGATATFTFTGTGVDVYSRTNMTTGYVAAQLYKGEDTTAAALSQYLVVDNKAESGDYYQIPTVSFTGLDHGTYTVKLTVAATSDGRSTYYLDGIRVYNPLSYEQEADSTVSGAYGDEVGAVFMEVRDILIDTANVDEDGTASLSGAVFLDKHGDNTEGTYSVGEYEAYGPKNEVYLAKGQAVAIATGSLDKISIGLKAPEGETEATVTNSVDISPIPISSASDLYYQVTANEQGFVVVQNTGDNLLAITKVKTSGTGELVSFSLADMLSYANEFDSLNVVDYTQEPSDEDQTVTEPSDPSDTEDGDVVIENPSETPDQDDAAQPENPITAWFNNLINGIKNLFGRW</sequence>
<keyword evidence="2" id="KW-0732">Signal</keyword>
<feature type="chain" id="PRO_5024275479" evidence="2">
    <location>
        <begin position="33"/>
        <end position="1204"/>
    </location>
</feature>